<dbReference type="AlphaFoldDB" id="A0A1B9NGM7"/>
<sequence length="322" mass="34704">MNVHEDVLLVCSGGGHLRQLAGFAERLGIARGRQVWVTFRNGLSESLLGGRRVIWAPFTAPRDLRNFARLVLLARRVLARQRFGHVISTGSSPAAAFLPLPVRKGIPASYIGSAARADGPSVTGRIVSRFPRIRTYCQYPAWADERWQYRGSVFDGYTPGAVTPIMPRSAVVSVGTQEGFPFDRLFAKVVPLLADFDRVLFQTGDADVSHLGITGVPSIAHADLKAAIRDADVVITHAGVGGALTALDLGKHPIMIPRSAQHGEHVDDHQVQVARELDRRGLATARSVEELSSRDIVEAASKSVRAVAPPRLDLIPSPVAGA</sequence>
<dbReference type="Gene3D" id="3.40.50.2000">
    <property type="entry name" value="Glycogen Phosphorylase B"/>
    <property type="match status" value="1"/>
</dbReference>
<accession>A0A1B9NGM7</accession>
<comment type="caution">
    <text evidence="2">The sequence shown here is derived from an EMBL/GenBank/DDBJ whole genome shotgun (WGS) entry which is preliminary data.</text>
</comment>
<dbReference type="SUPFAM" id="SSF53756">
    <property type="entry name" value="UDP-Glycosyltransferase/glycogen phosphorylase"/>
    <property type="match status" value="1"/>
</dbReference>
<name>A0A1B9NGM7_9MICO</name>
<proteinExistence type="predicted"/>
<evidence type="ECO:0000313" key="3">
    <source>
        <dbReference type="Proteomes" id="UP000093355"/>
    </source>
</evidence>
<keyword evidence="3" id="KW-1185">Reference proteome</keyword>
<reference evidence="2 3" key="1">
    <citation type="submission" date="2016-05" db="EMBL/GenBank/DDBJ databases">
        <authorList>
            <person name="Lavstsen T."/>
            <person name="Jespersen J.S."/>
        </authorList>
    </citation>
    <scope>NUCLEOTIDE SEQUENCE [LARGE SCALE GENOMIC DNA]</scope>
    <source>
        <strain evidence="2 3">YLB-01</strain>
    </source>
</reference>
<evidence type="ECO:0000313" key="2">
    <source>
        <dbReference type="EMBL" id="OCG75767.1"/>
    </source>
</evidence>
<dbReference type="EMBL" id="LXMD01000012">
    <property type="protein sequence ID" value="OCG75767.1"/>
    <property type="molecule type" value="Genomic_DNA"/>
</dbReference>
<protein>
    <recommendedName>
        <fullName evidence="1">Glycosyl transferase family 28 C-terminal domain-containing protein</fullName>
    </recommendedName>
</protein>
<dbReference type="GO" id="GO:0016758">
    <property type="term" value="F:hexosyltransferase activity"/>
    <property type="evidence" value="ECO:0007669"/>
    <property type="project" value="InterPro"/>
</dbReference>
<dbReference type="Proteomes" id="UP000093355">
    <property type="component" value="Unassembled WGS sequence"/>
</dbReference>
<evidence type="ECO:0000259" key="1">
    <source>
        <dbReference type="Pfam" id="PF04101"/>
    </source>
</evidence>
<dbReference type="STRING" id="904291.A7J15_01595"/>
<organism evidence="2 3">
    <name type="scientific">Microbacterium sediminis</name>
    <dbReference type="NCBI Taxonomy" id="904291"/>
    <lineage>
        <taxon>Bacteria</taxon>
        <taxon>Bacillati</taxon>
        <taxon>Actinomycetota</taxon>
        <taxon>Actinomycetes</taxon>
        <taxon>Micrococcales</taxon>
        <taxon>Microbacteriaceae</taxon>
        <taxon>Microbacterium</taxon>
    </lineage>
</organism>
<dbReference type="RefSeq" id="WP_067023347.1">
    <property type="nucleotide sequence ID" value="NZ_JRNY01000001.1"/>
</dbReference>
<feature type="domain" description="Glycosyl transferase family 28 C-terminal" evidence="1">
    <location>
        <begin position="171"/>
        <end position="291"/>
    </location>
</feature>
<dbReference type="OrthoDB" id="555447at2"/>
<dbReference type="InterPro" id="IPR007235">
    <property type="entry name" value="Glyco_trans_28_C"/>
</dbReference>
<dbReference type="Pfam" id="PF04101">
    <property type="entry name" value="Glyco_tran_28_C"/>
    <property type="match status" value="1"/>
</dbReference>
<gene>
    <name evidence="2" type="ORF">A7J15_01595</name>
</gene>